<name>A0A9J6E4P5_RHIMP</name>
<proteinExistence type="predicted"/>
<dbReference type="Proteomes" id="UP000821866">
    <property type="component" value="Chromosome 4"/>
</dbReference>
<organism evidence="1 2">
    <name type="scientific">Rhipicephalus microplus</name>
    <name type="common">Cattle tick</name>
    <name type="synonym">Boophilus microplus</name>
    <dbReference type="NCBI Taxonomy" id="6941"/>
    <lineage>
        <taxon>Eukaryota</taxon>
        <taxon>Metazoa</taxon>
        <taxon>Ecdysozoa</taxon>
        <taxon>Arthropoda</taxon>
        <taxon>Chelicerata</taxon>
        <taxon>Arachnida</taxon>
        <taxon>Acari</taxon>
        <taxon>Parasitiformes</taxon>
        <taxon>Ixodida</taxon>
        <taxon>Ixodoidea</taxon>
        <taxon>Ixodidae</taxon>
        <taxon>Rhipicephalinae</taxon>
        <taxon>Rhipicephalus</taxon>
        <taxon>Boophilus</taxon>
    </lineage>
</organism>
<protein>
    <submittedName>
        <fullName evidence="1">Uncharacterized protein</fullName>
    </submittedName>
</protein>
<evidence type="ECO:0000313" key="1">
    <source>
        <dbReference type="EMBL" id="KAH8029258.1"/>
    </source>
</evidence>
<sequence>MGSSFKQAFTTTTGSRNSIRFQYFLTYLTTAAKAAIQLIRLADVKYDVVNRTLSDHFGRHNVLVDDHLDSVLSVASVRSSADVTLLRNLHDEATF</sequence>
<keyword evidence="2" id="KW-1185">Reference proteome</keyword>
<gene>
    <name evidence="1" type="ORF">HPB51_024648</name>
</gene>
<dbReference type="EMBL" id="JABSTU010000006">
    <property type="protein sequence ID" value="KAH8029258.1"/>
    <property type="molecule type" value="Genomic_DNA"/>
</dbReference>
<evidence type="ECO:0000313" key="2">
    <source>
        <dbReference type="Proteomes" id="UP000821866"/>
    </source>
</evidence>
<dbReference type="AlphaFoldDB" id="A0A9J6E4P5"/>
<accession>A0A9J6E4P5</accession>
<reference evidence="1" key="1">
    <citation type="journal article" date="2020" name="Cell">
        <title>Large-Scale Comparative Analyses of Tick Genomes Elucidate Their Genetic Diversity and Vector Capacities.</title>
        <authorList>
            <consortium name="Tick Genome and Microbiome Consortium (TIGMIC)"/>
            <person name="Jia N."/>
            <person name="Wang J."/>
            <person name="Shi W."/>
            <person name="Du L."/>
            <person name="Sun Y."/>
            <person name="Zhan W."/>
            <person name="Jiang J.F."/>
            <person name="Wang Q."/>
            <person name="Zhang B."/>
            <person name="Ji P."/>
            <person name="Bell-Sakyi L."/>
            <person name="Cui X.M."/>
            <person name="Yuan T.T."/>
            <person name="Jiang B.G."/>
            <person name="Yang W.F."/>
            <person name="Lam T.T."/>
            <person name="Chang Q.C."/>
            <person name="Ding S.J."/>
            <person name="Wang X.J."/>
            <person name="Zhu J.G."/>
            <person name="Ruan X.D."/>
            <person name="Zhao L."/>
            <person name="Wei J.T."/>
            <person name="Ye R.Z."/>
            <person name="Que T.C."/>
            <person name="Du C.H."/>
            <person name="Zhou Y.H."/>
            <person name="Cheng J.X."/>
            <person name="Dai P.F."/>
            <person name="Guo W.B."/>
            <person name="Han X.H."/>
            <person name="Huang E.J."/>
            <person name="Li L.F."/>
            <person name="Wei W."/>
            <person name="Gao Y.C."/>
            <person name="Liu J.Z."/>
            <person name="Shao H.Z."/>
            <person name="Wang X."/>
            <person name="Wang C.C."/>
            <person name="Yang T.C."/>
            <person name="Huo Q.B."/>
            <person name="Li W."/>
            <person name="Chen H.Y."/>
            <person name="Chen S.E."/>
            <person name="Zhou L.G."/>
            <person name="Ni X.B."/>
            <person name="Tian J.H."/>
            <person name="Sheng Y."/>
            <person name="Liu T."/>
            <person name="Pan Y.S."/>
            <person name="Xia L.Y."/>
            <person name="Li J."/>
            <person name="Zhao F."/>
            <person name="Cao W.C."/>
        </authorList>
    </citation>
    <scope>NUCLEOTIDE SEQUENCE</scope>
    <source>
        <strain evidence="1">Rmic-2018</strain>
    </source>
</reference>
<reference evidence="1" key="2">
    <citation type="submission" date="2021-09" db="EMBL/GenBank/DDBJ databases">
        <authorList>
            <person name="Jia N."/>
            <person name="Wang J."/>
            <person name="Shi W."/>
            <person name="Du L."/>
            <person name="Sun Y."/>
            <person name="Zhan W."/>
            <person name="Jiang J."/>
            <person name="Wang Q."/>
            <person name="Zhang B."/>
            <person name="Ji P."/>
            <person name="Sakyi L.B."/>
            <person name="Cui X."/>
            <person name="Yuan T."/>
            <person name="Jiang B."/>
            <person name="Yang W."/>
            <person name="Lam T.T.-Y."/>
            <person name="Chang Q."/>
            <person name="Ding S."/>
            <person name="Wang X."/>
            <person name="Zhu J."/>
            <person name="Ruan X."/>
            <person name="Zhao L."/>
            <person name="Wei J."/>
            <person name="Que T."/>
            <person name="Du C."/>
            <person name="Cheng J."/>
            <person name="Dai P."/>
            <person name="Han X."/>
            <person name="Huang E."/>
            <person name="Gao Y."/>
            <person name="Liu J."/>
            <person name="Shao H."/>
            <person name="Ye R."/>
            <person name="Li L."/>
            <person name="Wei W."/>
            <person name="Wang X."/>
            <person name="Wang C."/>
            <person name="Huo Q."/>
            <person name="Li W."/>
            <person name="Guo W."/>
            <person name="Chen H."/>
            <person name="Chen S."/>
            <person name="Zhou L."/>
            <person name="Zhou L."/>
            <person name="Ni X."/>
            <person name="Tian J."/>
            <person name="Zhou Y."/>
            <person name="Sheng Y."/>
            <person name="Liu T."/>
            <person name="Pan Y."/>
            <person name="Xia L."/>
            <person name="Li J."/>
            <person name="Zhao F."/>
            <person name="Cao W."/>
        </authorList>
    </citation>
    <scope>NUCLEOTIDE SEQUENCE</scope>
    <source>
        <strain evidence="1">Rmic-2018</strain>
        <tissue evidence="1">Larvae</tissue>
    </source>
</reference>
<comment type="caution">
    <text evidence="1">The sequence shown here is derived from an EMBL/GenBank/DDBJ whole genome shotgun (WGS) entry which is preliminary data.</text>
</comment>
<dbReference type="InterPro" id="IPR005312">
    <property type="entry name" value="DUF1759"/>
</dbReference>
<dbReference type="Pfam" id="PF03564">
    <property type="entry name" value="DUF1759"/>
    <property type="match status" value="1"/>
</dbReference>